<comment type="caution">
    <text evidence="1">The sequence shown here is derived from an EMBL/GenBank/DDBJ whole genome shotgun (WGS) entry which is preliminary data.</text>
</comment>
<dbReference type="Proteomes" id="UP000020681">
    <property type="component" value="Unassembled WGS sequence"/>
</dbReference>
<evidence type="ECO:0000313" key="1">
    <source>
        <dbReference type="EMBL" id="EUA93756.1"/>
    </source>
</evidence>
<gene>
    <name evidence="1" type="ORF">I551_8988</name>
</gene>
<name>A0ABN0R9J6_MYCUL</name>
<accession>A0ABN0R9J6</accession>
<organism evidence="1 2">
    <name type="scientific">Mycobacterium ulcerans str. Harvey</name>
    <dbReference type="NCBI Taxonomy" id="1299332"/>
    <lineage>
        <taxon>Bacteria</taxon>
        <taxon>Bacillati</taxon>
        <taxon>Actinomycetota</taxon>
        <taxon>Actinomycetes</taxon>
        <taxon>Mycobacteriales</taxon>
        <taxon>Mycobacteriaceae</taxon>
        <taxon>Mycobacterium</taxon>
        <taxon>Mycobacterium ulcerans group</taxon>
    </lineage>
</organism>
<sequence>MVGVGHWMGSLGVGLCAGPVDVGLGWSTCKVAGKVAW</sequence>
<protein>
    <submittedName>
        <fullName evidence="1">Uncharacterized protein</fullName>
    </submittedName>
</protein>
<evidence type="ECO:0000313" key="2">
    <source>
        <dbReference type="Proteomes" id="UP000020681"/>
    </source>
</evidence>
<reference evidence="1 2" key="1">
    <citation type="submission" date="2014-01" db="EMBL/GenBank/DDBJ databases">
        <authorList>
            <person name="Dobos K."/>
            <person name="Lenaerts A."/>
            <person name="Ordway D."/>
            <person name="DeGroote M.A."/>
            <person name="Parker T."/>
            <person name="Sizemore C."/>
            <person name="Tallon L.J."/>
            <person name="Sadzewicz L.K."/>
            <person name="Sengamalay N."/>
            <person name="Fraser C.M."/>
            <person name="Hine E."/>
            <person name="Shefchek K.A."/>
            <person name="Das S.P."/>
            <person name="Tettelin H."/>
        </authorList>
    </citation>
    <scope>NUCLEOTIDE SEQUENCE [LARGE SCALE GENOMIC DNA]</scope>
    <source>
        <strain evidence="1 2">Harvey</strain>
    </source>
</reference>
<proteinExistence type="predicted"/>
<keyword evidence="2" id="KW-1185">Reference proteome</keyword>
<dbReference type="EMBL" id="JAOL01000045">
    <property type="protein sequence ID" value="EUA93756.1"/>
    <property type="molecule type" value="Genomic_DNA"/>
</dbReference>